<evidence type="ECO:0000313" key="2">
    <source>
        <dbReference type="Proteomes" id="UP001287356"/>
    </source>
</evidence>
<evidence type="ECO:0000313" key="1">
    <source>
        <dbReference type="EMBL" id="KAK3373051.1"/>
    </source>
</evidence>
<dbReference type="InterPro" id="IPR008991">
    <property type="entry name" value="Translation_prot_SH3-like_sf"/>
</dbReference>
<name>A0AAE0KBU5_9PEZI</name>
<sequence>MGYYDEDGHYHSFRTGLRVSNVDPAERAEDVGGTRESRTKMQPASILQTRIVDCREVRLGDILVRYCQVIRISLNTPTGKFKYTGVDLHTKMLCNDSSFINQLPSGVAVQSVLGPILKQYHVLDVQNDNRSITAMTDTGIVKQRVPVLDQSSLVGRLSKAFQAGRGSVVAMVVCDQDSDIEVVVNMKVVHGLSIS</sequence>
<reference evidence="1" key="2">
    <citation type="submission" date="2023-06" db="EMBL/GenBank/DDBJ databases">
        <authorList>
            <consortium name="Lawrence Berkeley National Laboratory"/>
            <person name="Haridas S."/>
            <person name="Hensen N."/>
            <person name="Bonometti L."/>
            <person name="Westerberg I."/>
            <person name="Brannstrom I.O."/>
            <person name="Guillou S."/>
            <person name="Cros-Aarteil S."/>
            <person name="Calhoun S."/>
            <person name="Kuo A."/>
            <person name="Mondo S."/>
            <person name="Pangilinan J."/>
            <person name="Riley R."/>
            <person name="Labutti K."/>
            <person name="Andreopoulos B."/>
            <person name="Lipzen A."/>
            <person name="Chen C."/>
            <person name="Yanf M."/>
            <person name="Daum C."/>
            <person name="Ng V."/>
            <person name="Clum A."/>
            <person name="Steindorff A."/>
            <person name="Ohm R."/>
            <person name="Martin F."/>
            <person name="Silar P."/>
            <person name="Natvig D."/>
            <person name="Lalanne C."/>
            <person name="Gautier V."/>
            <person name="Ament-Velasquez S.L."/>
            <person name="Kruys A."/>
            <person name="Hutchinson M.I."/>
            <person name="Powell A.J."/>
            <person name="Barry K."/>
            <person name="Miller A.N."/>
            <person name="Grigoriev I.V."/>
            <person name="Debuchy R."/>
            <person name="Gladieux P."/>
            <person name="Thoren M.H."/>
            <person name="Johannesson H."/>
        </authorList>
    </citation>
    <scope>NUCLEOTIDE SEQUENCE</scope>
    <source>
        <strain evidence="1">CBS 958.72</strain>
    </source>
</reference>
<dbReference type="InterPro" id="IPR014722">
    <property type="entry name" value="Rib_uL2_dom2"/>
</dbReference>
<organism evidence="1 2">
    <name type="scientific">Lasiosphaeria ovina</name>
    <dbReference type="NCBI Taxonomy" id="92902"/>
    <lineage>
        <taxon>Eukaryota</taxon>
        <taxon>Fungi</taxon>
        <taxon>Dikarya</taxon>
        <taxon>Ascomycota</taxon>
        <taxon>Pezizomycotina</taxon>
        <taxon>Sordariomycetes</taxon>
        <taxon>Sordariomycetidae</taxon>
        <taxon>Sordariales</taxon>
        <taxon>Lasiosphaeriaceae</taxon>
        <taxon>Lasiosphaeria</taxon>
    </lineage>
</organism>
<accession>A0AAE0KBU5</accession>
<gene>
    <name evidence="1" type="ORF">B0T24DRAFT_657140</name>
</gene>
<dbReference type="Gene3D" id="2.30.30.30">
    <property type="match status" value="1"/>
</dbReference>
<dbReference type="AlphaFoldDB" id="A0AAE0KBU5"/>
<dbReference type="SUPFAM" id="SSF50104">
    <property type="entry name" value="Translation proteins SH3-like domain"/>
    <property type="match status" value="1"/>
</dbReference>
<dbReference type="Gene3D" id="2.40.50.140">
    <property type="entry name" value="Nucleic acid-binding proteins"/>
    <property type="match status" value="1"/>
</dbReference>
<protein>
    <recommendedName>
        <fullName evidence="3">Woronin body major protein</fullName>
    </recommendedName>
</protein>
<comment type="caution">
    <text evidence="1">The sequence shown here is derived from an EMBL/GenBank/DDBJ whole genome shotgun (WGS) entry which is preliminary data.</text>
</comment>
<dbReference type="EMBL" id="JAULSN010000004">
    <property type="protein sequence ID" value="KAK3373051.1"/>
    <property type="molecule type" value="Genomic_DNA"/>
</dbReference>
<dbReference type="InterPro" id="IPR012340">
    <property type="entry name" value="NA-bd_OB-fold"/>
</dbReference>
<reference evidence="1" key="1">
    <citation type="journal article" date="2023" name="Mol. Phylogenet. Evol.">
        <title>Genome-scale phylogeny and comparative genomics of the fungal order Sordariales.</title>
        <authorList>
            <person name="Hensen N."/>
            <person name="Bonometti L."/>
            <person name="Westerberg I."/>
            <person name="Brannstrom I.O."/>
            <person name="Guillou S."/>
            <person name="Cros-Aarteil S."/>
            <person name="Calhoun S."/>
            <person name="Haridas S."/>
            <person name="Kuo A."/>
            <person name="Mondo S."/>
            <person name="Pangilinan J."/>
            <person name="Riley R."/>
            <person name="LaButti K."/>
            <person name="Andreopoulos B."/>
            <person name="Lipzen A."/>
            <person name="Chen C."/>
            <person name="Yan M."/>
            <person name="Daum C."/>
            <person name="Ng V."/>
            <person name="Clum A."/>
            <person name="Steindorff A."/>
            <person name="Ohm R.A."/>
            <person name="Martin F."/>
            <person name="Silar P."/>
            <person name="Natvig D.O."/>
            <person name="Lalanne C."/>
            <person name="Gautier V."/>
            <person name="Ament-Velasquez S.L."/>
            <person name="Kruys A."/>
            <person name="Hutchinson M.I."/>
            <person name="Powell A.J."/>
            <person name="Barry K."/>
            <person name="Miller A.N."/>
            <person name="Grigoriev I.V."/>
            <person name="Debuchy R."/>
            <person name="Gladieux P."/>
            <person name="Hiltunen Thoren M."/>
            <person name="Johannesson H."/>
        </authorList>
    </citation>
    <scope>NUCLEOTIDE SEQUENCE</scope>
    <source>
        <strain evidence="1">CBS 958.72</strain>
    </source>
</reference>
<dbReference type="Proteomes" id="UP001287356">
    <property type="component" value="Unassembled WGS sequence"/>
</dbReference>
<keyword evidence="2" id="KW-1185">Reference proteome</keyword>
<evidence type="ECO:0008006" key="3">
    <source>
        <dbReference type="Google" id="ProtNLM"/>
    </source>
</evidence>
<dbReference type="SUPFAM" id="SSF50249">
    <property type="entry name" value="Nucleic acid-binding proteins"/>
    <property type="match status" value="1"/>
</dbReference>
<proteinExistence type="predicted"/>